<evidence type="ECO:0000256" key="2">
    <source>
        <dbReference type="ARBA" id="ARBA00022598"/>
    </source>
</evidence>
<feature type="compositionally biased region" description="Basic and acidic residues" evidence="6">
    <location>
        <begin position="564"/>
        <end position="589"/>
    </location>
</feature>
<feature type="compositionally biased region" description="Pro residues" evidence="6">
    <location>
        <begin position="332"/>
        <end position="342"/>
    </location>
</feature>
<dbReference type="InterPro" id="IPR012310">
    <property type="entry name" value="DNA_ligase_ATP-dep_cent"/>
</dbReference>
<dbReference type="InterPro" id="IPR012309">
    <property type="entry name" value="DNA_ligase_ATP-dep_C"/>
</dbReference>
<evidence type="ECO:0000256" key="4">
    <source>
        <dbReference type="ARBA" id="ARBA00049981"/>
    </source>
</evidence>
<dbReference type="PROSITE" id="PS50160">
    <property type="entry name" value="DNA_LIGASE_A3"/>
    <property type="match status" value="1"/>
</dbReference>
<dbReference type="Gene3D" id="3.90.920.10">
    <property type="entry name" value="DNA primase, PRIM domain"/>
    <property type="match status" value="1"/>
</dbReference>
<organism evidence="8 9">
    <name type="scientific">Lentzea kristufekii</name>
    <dbReference type="NCBI Taxonomy" id="3095430"/>
    <lineage>
        <taxon>Bacteria</taxon>
        <taxon>Bacillati</taxon>
        <taxon>Actinomycetota</taxon>
        <taxon>Actinomycetes</taxon>
        <taxon>Pseudonocardiales</taxon>
        <taxon>Pseudonocardiaceae</taxon>
        <taxon>Lentzea</taxon>
    </lineage>
</organism>
<evidence type="ECO:0000256" key="5">
    <source>
        <dbReference type="ARBA" id="ARBA00049990"/>
    </source>
</evidence>
<dbReference type="SUPFAM" id="SSF50249">
    <property type="entry name" value="Nucleic acid-binding proteins"/>
    <property type="match status" value="1"/>
</dbReference>
<dbReference type="EMBL" id="JAXAVV010000017">
    <property type="protein sequence ID" value="MDX8053846.1"/>
    <property type="molecule type" value="Genomic_DNA"/>
</dbReference>
<evidence type="ECO:0000256" key="6">
    <source>
        <dbReference type="SAM" id="MobiDB-lite"/>
    </source>
</evidence>
<protein>
    <recommendedName>
        <fullName evidence="1">DNA ligase (ATP)</fullName>
        <ecNumber evidence="1">6.5.1.1</ecNumber>
    </recommendedName>
</protein>
<gene>
    <name evidence="8" type="ORF">SK571_31135</name>
</gene>
<evidence type="ECO:0000256" key="3">
    <source>
        <dbReference type="ARBA" id="ARBA00034003"/>
    </source>
</evidence>
<dbReference type="CDD" id="cd07906">
    <property type="entry name" value="Adenylation_DNA_ligase_LigD_LigC"/>
    <property type="match status" value="1"/>
</dbReference>
<feature type="compositionally biased region" description="Low complexity" evidence="6">
    <location>
        <begin position="630"/>
        <end position="648"/>
    </location>
</feature>
<comment type="caution">
    <text evidence="8">The sequence shown here is derived from an EMBL/GenBank/DDBJ whole genome shotgun (WGS) entry which is preliminary data.</text>
</comment>
<dbReference type="Pfam" id="PF04679">
    <property type="entry name" value="DNA_ligase_A_C"/>
    <property type="match status" value="1"/>
</dbReference>
<dbReference type="EC" id="6.5.1.1" evidence="1"/>
<feature type="region of interest" description="Disordered" evidence="6">
    <location>
        <begin position="321"/>
        <end position="348"/>
    </location>
</feature>
<proteinExistence type="inferred from homology"/>
<accession>A0ABU4U012</accession>
<evidence type="ECO:0000313" key="9">
    <source>
        <dbReference type="Proteomes" id="UP001271792"/>
    </source>
</evidence>
<dbReference type="Proteomes" id="UP001271792">
    <property type="component" value="Unassembled WGS sequence"/>
</dbReference>
<dbReference type="SUPFAM" id="SSF56091">
    <property type="entry name" value="DNA ligase/mRNA capping enzyme, catalytic domain"/>
    <property type="match status" value="1"/>
</dbReference>
<feature type="region of interest" description="Disordered" evidence="6">
    <location>
        <begin position="552"/>
        <end position="688"/>
    </location>
</feature>
<comment type="similarity">
    <text evidence="4">In the C-terminal section; belongs to the ATP-dependent DNA ligase family.</text>
</comment>
<evidence type="ECO:0000313" key="8">
    <source>
        <dbReference type="EMBL" id="MDX8053846.1"/>
    </source>
</evidence>
<dbReference type="Pfam" id="PF01068">
    <property type="entry name" value="DNA_ligase_A_M"/>
    <property type="match status" value="1"/>
</dbReference>
<evidence type="ECO:0000256" key="1">
    <source>
        <dbReference type="ARBA" id="ARBA00012727"/>
    </source>
</evidence>
<dbReference type="PANTHER" id="PTHR42705:SF2">
    <property type="entry name" value="BIFUNCTIONAL NON-HOMOLOGOUS END JOINING PROTEIN LIGD"/>
    <property type="match status" value="1"/>
</dbReference>
<comment type="similarity">
    <text evidence="5">In the N-terminal section; belongs to the LigD polymerase family.</text>
</comment>
<dbReference type="InterPro" id="IPR052171">
    <property type="entry name" value="NHEJ_LigD"/>
</dbReference>
<dbReference type="Gene3D" id="2.40.50.140">
    <property type="entry name" value="Nucleic acid-binding proteins"/>
    <property type="match status" value="1"/>
</dbReference>
<dbReference type="GO" id="GO:0016874">
    <property type="term" value="F:ligase activity"/>
    <property type="evidence" value="ECO:0007669"/>
    <property type="project" value="UniProtKB-KW"/>
</dbReference>
<reference evidence="8 9" key="1">
    <citation type="submission" date="2023-11" db="EMBL/GenBank/DDBJ databases">
        <title>Lentzea sokolovensis, sp. nov., Lentzea kristufkii, sp. nov., and Lentzea miocenensis, sp. nov., rare actinobacteria from Sokolov Coal Basin, Miocene lacustrine sediment, Czech Republic.</title>
        <authorList>
            <person name="Lara A."/>
            <person name="Kotroba L."/>
            <person name="Nouioui I."/>
            <person name="Neumann-Schaal M."/>
            <person name="Mast Y."/>
            <person name="Chronakova A."/>
        </authorList>
    </citation>
    <scope>NUCLEOTIDE SEQUENCE [LARGE SCALE GENOMIC DNA]</scope>
    <source>
        <strain evidence="8 9">BCCO 10_0798</strain>
    </source>
</reference>
<evidence type="ECO:0000259" key="7">
    <source>
        <dbReference type="PROSITE" id="PS50160"/>
    </source>
</evidence>
<sequence length="714" mass="78778">MLAKPDGGHLREGPNWAYEYKLDGYRAAMRIATDGTTVLTSRNGLDLTAEFAEPTGVLTAALRGRAAVLDGEVVVYNEAGQIDFSLLQQRRGRFQKHRTARRTEAFEDVPARFLAFDLLQLDHQGLLSQPYEHRRRQLTELPMPDPFRIAIVPSFSADQLAAERLTPQRLLERVATEGHEGLVAKRLDSPYLPGKRPDFWCKHPLVQTHEVIVCGWRPGQSGFTGTVGGLLLGAHNPNTGDLVYIGDVGTGFTRQDRDQLRDRLQPLERAGYPFATPPPREDVVRARWVDPVLVGEVRFRQFTRGDDGRLRHTAWRGLRADRDPADVLAPQPGRPSPSPAPTTPELGSRVTVNAGGRTLTLSNLNKALYPDGTTKSEVIAYYSRIAPVLLPHLAARPVTFVRFPNGVHGQKFFQKNTDASAPSWLPTVSLRGRGSRRSADADEIVRYPLIHELAALVWAANLAALELHVPQWTVSDGARDLPNRLVFDLDPGPGTTIVDCCRVAERLHEVLVADGLTPRRHHVGIQGNADLRRHRGHQRANALDVCEGRRSGFRTADTAPGNCHDGEEPPRGQSVHRLEPEQPGEDHHHALLTTWPRRTNRGHTSHLGRGPQLQPPEAVDVHRGRGGRSGCRPRGPPGTSRTRSGTPSWLTRRLQGSAARTSTPSLSPLWPPAGEAARRQGQGVGTNRCDELEPMPDGLIARIDIYAQIGSQSR</sequence>
<dbReference type="CDD" id="cd07971">
    <property type="entry name" value="OBF_DNA_ligase_LigD"/>
    <property type="match status" value="1"/>
</dbReference>
<comment type="catalytic activity">
    <reaction evidence="3">
        <text>ATP + (deoxyribonucleotide)n-3'-hydroxyl + 5'-phospho-(deoxyribonucleotide)m = (deoxyribonucleotide)n+m + AMP + diphosphate.</text>
        <dbReference type="EC" id="6.5.1.1"/>
    </reaction>
</comment>
<dbReference type="InterPro" id="IPR014145">
    <property type="entry name" value="LigD_pol_dom"/>
</dbReference>
<dbReference type="Pfam" id="PF21686">
    <property type="entry name" value="LigD_Prim-Pol"/>
    <property type="match status" value="1"/>
</dbReference>
<feature type="domain" description="ATP-dependent DNA ligase family profile" evidence="7">
    <location>
        <begin position="104"/>
        <end position="236"/>
    </location>
</feature>
<name>A0ABU4U012_9PSEU</name>
<keyword evidence="9" id="KW-1185">Reference proteome</keyword>
<dbReference type="PANTHER" id="PTHR42705">
    <property type="entry name" value="BIFUNCTIONAL NON-HOMOLOGOUS END JOINING PROTEIN LIGD"/>
    <property type="match status" value="1"/>
</dbReference>
<dbReference type="Gene3D" id="3.30.470.30">
    <property type="entry name" value="DNA ligase/mRNA capping enzyme"/>
    <property type="match status" value="1"/>
</dbReference>
<dbReference type="InterPro" id="IPR012340">
    <property type="entry name" value="NA-bd_OB-fold"/>
</dbReference>
<keyword evidence="2 8" id="KW-0436">Ligase</keyword>